<dbReference type="Proteomes" id="UP000234271">
    <property type="component" value="Chromosome"/>
</dbReference>
<dbReference type="AlphaFoldDB" id="A0A2N9YBE0"/>
<dbReference type="Pfam" id="PF19960">
    <property type="entry name" value="EAD7"/>
    <property type="match status" value="1"/>
</dbReference>
<dbReference type="OrthoDB" id="9956455at2"/>
<accession>A0A2N9YBE0</accession>
<proteinExistence type="predicted"/>
<evidence type="ECO:0000259" key="1">
    <source>
        <dbReference type="Pfam" id="PF19960"/>
    </source>
</evidence>
<dbReference type="RefSeq" id="WP_062148807.1">
    <property type="nucleotide sequence ID" value="NZ_CP012373.2"/>
</dbReference>
<reference evidence="3" key="1">
    <citation type="submission" date="2016-12" db="EMBL/GenBank/DDBJ databases">
        <title>Complete Genome Sequence of Beggiatoa leptomitiformis D-401.</title>
        <authorList>
            <person name="Fomenkov A."/>
            <person name="Vincze T."/>
            <person name="Grabovich M."/>
            <person name="Anton B.P."/>
            <person name="Dubinina G."/>
            <person name="Orlova M."/>
            <person name="Belousova E."/>
            <person name="Roberts R.J."/>
        </authorList>
    </citation>
    <scope>NUCLEOTIDE SEQUENCE [LARGE SCALE GENOMIC DNA]</scope>
    <source>
        <strain evidence="3">D-401</strain>
    </source>
</reference>
<feature type="domain" description="Effector-associated" evidence="1">
    <location>
        <begin position="100"/>
        <end position="159"/>
    </location>
</feature>
<organism evidence="2 3">
    <name type="scientific">Beggiatoa leptomitoformis</name>
    <dbReference type="NCBI Taxonomy" id="288004"/>
    <lineage>
        <taxon>Bacteria</taxon>
        <taxon>Pseudomonadati</taxon>
        <taxon>Pseudomonadota</taxon>
        <taxon>Gammaproteobacteria</taxon>
        <taxon>Thiotrichales</taxon>
        <taxon>Thiotrichaceae</taxon>
        <taxon>Beggiatoa</taxon>
    </lineage>
</organism>
<evidence type="ECO:0000313" key="3">
    <source>
        <dbReference type="Proteomes" id="UP000234271"/>
    </source>
</evidence>
<dbReference type="InterPro" id="IPR045435">
    <property type="entry name" value="EAD7"/>
</dbReference>
<keyword evidence="3" id="KW-1185">Reference proteome</keyword>
<dbReference type="KEGG" id="blep:AL038_02980"/>
<evidence type="ECO:0000313" key="2">
    <source>
        <dbReference type="EMBL" id="AUI67776.1"/>
    </source>
</evidence>
<dbReference type="EMBL" id="CP018889">
    <property type="protein sequence ID" value="AUI67776.1"/>
    <property type="molecule type" value="Genomic_DNA"/>
</dbReference>
<protein>
    <recommendedName>
        <fullName evidence="1">Effector-associated domain-containing protein</fullName>
    </recommendedName>
</protein>
<sequence>MSNDSVLILMQKKLTALEHAYVLETDPARKFSLKHQIEELKNQIADRQTPSNNHSVNVQNSHVGLITTGDNTTVHYHNATITPTTQSQPAKNPSSLRKMLYDQLYQFFSEEEIQKIRFSLQIDLDRRYESKSTLIMALIEYCERHQRIDELKDEMVRERSSLKDKFLSA</sequence>
<name>A0A2N9YBE0_9GAMM</name>
<gene>
    <name evidence="2" type="ORF">BLE401_03065</name>
</gene>